<keyword evidence="3" id="KW-1185">Reference proteome</keyword>
<reference evidence="4" key="1">
    <citation type="submission" date="2025-08" db="UniProtKB">
        <authorList>
            <consortium name="RefSeq"/>
        </authorList>
    </citation>
    <scope>IDENTIFICATION</scope>
</reference>
<dbReference type="KEGG" id="ccin:107271547"/>
<protein>
    <submittedName>
        <fullName evidence="4">Uncharacterized protein LOC107271547 isoform X1</fullName>
    </submittedName>
</protein>
<dbReference type="Proteomes" id="UP000694920">
    <property type="component" value="Unplaced"/>
</dbReference>
<dbReference type="RefSeq" id="XP_015603175.1">
    <property type="nucleotide sequence ID" value="XM_015747689.2"/>
</dbReference>
<accession>A0AAJ7FQF4</accession>
<proteinExistence type="predicted"/>
<dbReference type="GeneID" id="107271547"/>
<name>A0AAJ7FQF4_CEPCN</name>
<sequence>MVSPTAKLIGLRSHHEQILYNAIIVTEMGMDLRDRAQAGEKYVCYLRSLAVRASRAISSMHNSAKTFIMLSQRFVKNAIRHLNSVQPNDQSIQSLRQEYERLLVVLEKELLDIDDLENVDVSLNNDLNTVNLTAINERLRNLETRQKFTEQNFSLPHSSSARSFKSEVDEKYPENWSRDSLIDLSSVVNLPPVPEDIFTSFSKPVRSSSLSSLKSIRKVKLYLQRAANSEDEESEYDEHELSMSDELTSSSEGGETRSVAMSVKKGGGLCNIKEESLQDP</sequence>
<feature type="coiled-coil region" evidence="1">
    <location>
        <begin position="92"/>
        <end position="152"/>
    </location>
</feature>
<feature type="compositionally biased region" description="Acidic residues" evidence="2">
    <location>
        <begin position="229"/>
        <end position="238"/>
    </location>
</feature>
<dbReference type="AlphaFoldDB" id="A0AAJ7FQF4"/>
<evidence type="ECO:0000256" key="2">
    <source>
        <dbReference type="SAM" id="MobiDB-lite"/>
    </source>
</evidence>
<organism evidence="3 4">
    <name type="scientific">Cephus cinctus</name>
    <name type="common">Wheat stem sawfly</name>
    <dbReference type="NCBI Taxonomy" id="211228"/>
    <lineage>
        <taxon>Eukaryota</taxon>
        <taxon>Metazoa</taxon>
        <taxon>Ecdysozoa</taxon>
        <taxon>Arthropoda</taxon>
        <taxon>Hexapoda</taxon>
        <taxon>Insecta</taxon>
        <taxon>Pterygota</taxon>
        <taxon>Neoptera</taxon>
        <taxon>Endopterygota</taxon>
        <taxon>Hymenoptera</taxon>
        <taxon>Cephoidea</taxon>
        <taxon>Cephidae</taxon>
        <taxon>Cephus</taxon>
    </lineage>
</organism>
<feature type="region of interest" description="Disordered" evidence="2">
    <location>
        <begin position="227"/>
        <end position="265"/>
    </location>
</feature>
<keyword evidence="1" id="KW-0175">Coiled coil</keyword>
<evidence type="ECO:0000256" key="1">
    <source>
        <dbReference type="SAM" id="Coils"/>
    </source>
</evidence>
<evidence type="ECO:0000313" key="3">
    <source>
        <dbReference type="Proteomes" id="UP000694920"/>
    </source>
</evidence>
<evidence type="ECO:0000313" key="4">
    <source>
        <dbReference type="RefSeq" id="XP_015603175.1"/>
    </source>
</evidence>
<gene>
    <name evidence="4" type="primary">LOC107271547</name>
</gene>